<evidence type="ECO:0000313" key="3">
    <source>
        <dbReference type="Proteomes" id="UP000624703"/>
    </source>
</evidence>
<proteinExistence type="predicted"/>
<dbReference type="SUPFAM" id="SSF53474">
    <property type="entry name" value="alpha/beta-Hydrolases"/>
    <property type="match status" value="1"/>
</dbReference>
<dbReference type="Gene3D" id="3.40.50.1820">
    <property type="entry name" value="alpha/beta hydrolase"/>
    <property type="match status" value="1"/>
</dbReference>
<reference evidence="2" key="1">
    <citation type="submission" date="2021-01" db="EMBL/GenBank/DDBJ databases">
        <title>Modified the classification status of verrucomicrobia.</title>
        <authorList>
            <person name="Feng X."/>
        </authorList>
    </citation>
    <scope>NUCLEOTIDE SEQUENCE</scope>
    <source>
        <strain evidence="2">_KCTC 22039</strain>
    </source>
</reference>
<keyword evidence="3" id="KW-1185">Reference proteome</keyword>
<dbReference type="Proteomes" id="UP000624703">
    <property type="component" value="Unassembled WGS sequence"/>
</dbReference>
<protein>
    <recommendedName>
        <fullName evidence="4">Esterase</fullName>
    </recommendedName>
</protein>
<keyword evidence="1" id="KW-0732">Signal</keyword>
<dbReference type="EMBL" id="JAENIM010000009">
    <property type="protein sequence ID" value="MBK1789980.1"/>
    <property type="molecule type" value="Genomic_DNA"/>
</dbReference>
<dbReference type="InterPro" id="IPR029058">
    <property type="entry name" value="AB_hydrolase_fold"/>
</dbReference>
<dbReference type="AlphaFoldDB" id="A0A8J7MCK0"/>
<feature type="chain" id="PRO_5035235644" description="Esterase" evidence="1">
    <location>
        <begin position="19"/>
        <end position="304"/>
    </location>
</feature>
<name>A0A8J7MCK0_9BACT</name>
<evidence type="ECO:0000256" key="1">
    <source>
        <dbReference type="SAM" id="SignalP"/>
    </source>
</evidence>
<organism evidence="2 3">
    <name type="scientific">Persicirhabdus sediminis</name>
    <dbReference type="NCBI Taxonomy" id="454144"/>
    <lineage>
        <taxon>Bacteria</taxon>
        <taxon>Pseudomonadati</taxon>
        <taxon>Verrucomicrobiota</taxon>
        <taxon>Verrucomicrobiia</taxon>
        <taxon>Verrucomicrobiales</taxon>
        <taxon>Verrucomicrobiaceae</taxon>
        <taxon>Persicirhabdus</taxon>
    </lineage>
</organism>
<evidence type="ECO:0008006" key="4">
    <source>
        <dbReference type="Google" id="ProtNLM"/>
    </source>
</evidence>
<feature type="signal peptide" evidence="1">
    <location>
        <begin position="1"/>
        <end position="18"/>
    </location>
</feature>
<dbReference type="RefSeq" id="WP_200310014.1">
    <property type="nucleotide sequence ID" value="NZ_JAENIM010000009.1"/>
</dbReference>
<accession>A0A8J7MCK0</accession>
<sequence>MKSYLYIFYLCICSLACANTDSRSWATAEGEKFFAELVSYKVETGEVVLKINDKEDVKYHFDDFGIVDKAWLVEWGEQGDLIDAQVAELGGRFEHIVTEGQYPTDLFIYYPSAHAKLAADDAKMPAVILFNAGAKALRHVKQHIHAAEEAGIILIGAGSFRNTGDDDKREAEMLLRFREVFPQIVEGVDFDHDRLFMGGNSGGAWRAFHYSAWVDWPWAGIYSSVGWLGGTKYHDLDYCDDMRVALVIGSNDSNHWLERDIEVLQKHNAEVVVISFEGGHQASPEHIKTKALKWLVEAEEFEVE</sequence>
<gene>
    <name evidence="2" type="ORF">JIN82_02290</name>
</gene>
<evidence type="ECO:0000313" key="2">
    <source>
        <dbReference type="EMBL" id="MBK1789980.1"/>
    </source>
</evidence>
<comment type="caution">
    <text evidence="2">The sequence shown here is derived from an EMBL/GenBank/DDBJ whole genome shotgun (WGS) entry which is preliminary data.</text>
</comment>